<dbReference type="SUPFAM" id="SSF69572">
    <property type="entry name" value="Activating enzymes of the ubiquitin-like proteins"/>
    <property type="match status" value="2"/>
</dbReference>
<dbReference type="InterPro" id="IPR042063">
    <property type="entry name" value="Ubi_acti_E1_SCCH"/>
</dbReference>
<dbReference type="EMBL" id="ATCN01001303">
    <property type="protein sequence ID" value="EPR77755.1"/>
    <property type="molecule type" value="Genomic_DNA"/>
</dbReference>
<dbReference type="GO" id="GO:0005524">
    <property type="term" value="F:ATP binding"/>
    <property type="evidence" value="ECO:0007669"/>
    <property type="project" value="UniProtKB-KW"/>
</dbReference>
<dbReference type="AlphaFoldDB" id="S7W4S7"/>
<dbReference type="GO" id="GO:0016925">
    <property type="term" value="P:protein sumoylation"/>
    <property type="evidence" value="ECO:0007669"/>
    <property type="project" value="TreeGrafter"/>
</dbReference>
<comment type="pathway">
    <text evidence="1">Protein modification; protein ubiquitination.</text>
</comment>
<dbReference type="FunCoup" id="S7W4S7">
    <property type="interactions" value="290"/>
</dbReference>
<evidence type="ECO:0000256" key="7">
    <source>
        <dbReference type="PROSITE-ProRule" id="PRU10132"/>
    </source>
</evidence>
<dbReference type="InterPro" id="IPR035985">
    <property type="entry name" value="Ubiquitin-activating_enz"/>
</dbReference>
<dbReference type="FunFam" id="3.50.50.80:FF:000001">
    <property type="entry name" value="ubiquitin-like modifier-activating enzyme 1"/>
    <property type="match status" value="1"/>
</dbReference>
<dbReference type="Proteomes" id="UP000014978">
    <property type="component" value="Unassembled WGS sequence"/>
</dbReference>
<dbReference type="Gene3D" id="2.40.30.180">
    <property type="entry name" value="Ubiquitin-activating enzyme E1, FCCH domain"/>
    <property type="match status" value="1"/>
</dbReference>
<dbReference type="Gene3D" id="1.10.10.2660">
    <property type="entry name" value="Ubiquitin-activating enzyme E1, SCCH domain"/>
    <property type="match status" value="1"/>
</dbReference>
<evidence type="ECO:0000256" key="8">
    <source>
        <dbReference type="RuleBase" id="RU000519"/>
    </source>
</evidence>
<comment type="similarity">
    <text evidence="2 8">Belongs to the ubiquitin-activating E1 family.</text>
</comment>
<dbReference type="InterPro" id="IPR000011">
    <property type="entry name" value="UBQ/SUMO-activ_enz_E1-like"/>
</dbReference>
<dbReference type="HOGENOM" id="CLU_002556_0_0_1"/>
<dbReference type="NCBIfam" id="TIGR01408">
    <property type="entry name" value="Ube1"/>
    <property type="match status" value="1"/>
</dbReference>
<evidence type="ECO:0000313" key="10">
    <source>
        <dbReference type="EMBL" id="EPR77755.1"/>
    </source>
</evidence>
<reference evidence="11" key="1">
    <citation type="journal article" date="2013" name="PLoS Genet.">
        <title>The genome of Spraguea lophii and the basis of host-microsporidian interactions.</title>
        <authorList>
            <person name="Campbell S.E."/>
            <person name="Williams T.A."/>
            <person name="Yousuf A."/>
            <person name="Soanes D.M."/>
            <person name="Paszkiewicz K.H."/>
            <person name="Williams B.A.P."/>
        </authorList>
    </citation>
    <scope>NUCLEOTIDE SEQUENCE [LARGE SCALE GENOMIC DNA]</scope>
    <source>
        <strain evidence="11">42_110</strain>
    </source>
</reference>
<evidence type="ECO:0000256" key="6">
    <source>
        <dbReference type="ARBA" id="ARBA00022840"/>
    </source>
</evidence>
<protein>
    <submittedName>
        <fullName evidence="10">Ubiquitin-activating enzyme E1</fullName>
    </submittedName>
</protein>
<keyword evidence="6 8" id="KW-0067">ATP-binding</keyword>
<dbReference type="OrthoDB" id="10252231at2759"/>
<dbReference type="Gene3D" id="3.40.50.720">
    <property type="entry name" value="NAD(P)-binding Rossmann-like Domain"/>
    <property type="match status" value="1"/>
</dbReference>
<dbReference type="STRING" id="1358809.S7W4S7"/>
<dbReference type="InterPro" id="IPR033127">
    <property type="entry name" value="UBQ-activ_enz_E1_Cys_AS"/>
</dbReference>
<dbReference type="PANTHER" id="PTHR10953:SF4">
    <property type="entry name" value="UBIQUITIN-ACTIVATING ENZYME E1 C-TERMINAL DOMAIN-CONTAINING PROTEIN"/>
    <property type="match status" value="1"/>
</dbReference>
<keyword evidence="11" id="KW-1185">Reference proteome</keyword>
<dbReference type="InterPro" id="IPR018965">
    <property type="entry name" value="Ub-activating_enz_E1_C"/>
</dbReference>
<evidence type="ECO:0000256" key="2">
    <source>
        <dbReference type="ARBA" id="ARBA00005673"/>
    </source>
</evidence>
<evidence type="ECO:0000256" key="4">
    <source>
        <dbReference type="ARBA" id="ARBA00022741"/>
    </source>
</evidence>
<proteinExistence type="inferred from homology"/>
<dbReference type="Pfam" id="PF10585">
    <property type="entry name" value="UBA_E1_SCCH"/>
    <property type="match status" value="1"/>
</dbReference>
<dbReference type="Gene3D" id="3.40.50.12550">
    <property type="entry name" value="Ubiquitin-activating enzyme E1, inactive adenylation domain, subdomain 2"/>
    <property type="match status" value="1"/>
</dbReference>
<dbReference type="Pfam" id="PF09358">
    <property type="entry name" value="E1_UFD"/>
    <property type="match status" value="1"/>
</dbReference>
<dbReference type="GO" id="GO:0019948">
    <property type="term" value="F:SUMO activating enzyme activity"/>
    <property type="evidence" value="ECO:0007669"/>
    <property type="project" value="TreeGrafter"/>
</dbReference>
<dbReference type="PANTHER" id="PTHR10953">
    <property type="entry name" value="UBIQUITIN-ACTIVATING ENZYME E1"/>
    <property type="match status" value="1"/>
</dbReference>
<name>S7W4S7_SPRLO</name>
<dbReference type="PROSITE" id="PS00865">
    <property type="entry name" value="UBIQUITIN_ACTIVAT_2"/>
    <property type="match status" value="1"/>
</dbReference>
<accession>S7W4S7</accession>
<evidence type="ECO:0000313" key="11">
    <source>
        <dbReference type="Proteomes" id="UP000014978"/>
    </source>
</evidence>
<dbReference type="PRINTS" id="PR01849">
    <property type="entry name" value="UBIQUITINACT"/>
</dbReference>
<keyword evidence="4 8" id="KW-0547">Nucleotide-binding</keyword>
<dbReference type="GO" id="GO:0005737">
    <property type="term" value="C:cytoplasm"/>
    <property type="evidence" value="ECO:0007669"/>
    <property type="project" value="TreeGrafter"/>
</dbReference>
<evidence type="ECO:0000256" key="3">
    <source>
        <dbReference type="ARBA" id="ARBA00022598"/>
    </source>
</evidence>
<dbReference type="Gene3D" id="3.10.290.60">
    <property type="entry name" value="Ubiquitin-activating enzyme E1, UFD domain"/>
    <property type="match status" value="1"/>
</dbReference>
<dbReference type="InterPro" id="IPR045886">
    <property type="entry name" value="ThiF/MoeB/HesA"/>
</dbReference>
<dbReference type="InterPro" id="IPR038252">
    <property type="entry name" value="UBA_E1_C_sf"/>
</dbReference>
<keyword evidence="3 8" id="KW-0436">Ligase</keyword>
<dbReference type="OMA" id="GANLHAF"/>
<dbReference type="InParanoid" id="S7W4S7"/>
<dbReference type="InterPro" id="IPR018075">
    <property type="entry name" value="UBQ-activ_enz_E1"/>
</dbReference>
<feature type="domain" description="Ubiquitin-activating enzyme E1 C-terminal" evidence="9">
    <location>
        <begin position="863"/>
        <end position="1004"/>
    </location>
</feature>
<comment type="caution">
    <text evidence="10">The sequence shown here is derived from an EMBL/GenBank/DDBJ whole genome shotgun (WGS) entry which is preliminary data.</text>
</comment>
<evidence type="ECO:0000256" key="1">
    <source>
        <dbReference type="ARBA" id="ARBA00004906"/>
    </source>
</evidence>
<dbReference type="InterPro" id="IPR042449">
    <property type="entry name" value="Ub-E1_IAD_1"/>
</dbReference>
<dbReference type="VEuPathDB" id="MicrosporidiaDB:SLOPH_2185"/>
<dbReference type="GO" id="GO:0031510">
    <property type="term" value="C:SUMO activating enzyme complex"/>
    <property type="evidence" value="ECO:0007669"/>
    <property type="project" value="TreeGrafter"/>
</dbReference>
<dbReference type="UniPathway" id="UPA00143"/>
<dbReference type="Gene3D" id="3.50.50.80">
    <property type="entry name" value="Ubiquitin-activating enzyme E1, inactive adenylation domain, subdomain 1"/>
    <property type="match status" value="1"/>
</dbReference>
<dbReference type="FunFam" id="3.50.50.80:FF:000002">
    <property type="entry name" value="SUMO-activating enzyme subunit 2"/>
    <property type="match status" value="1"/>
</dbReference>
<evidence type="ECO:0000259" key="9">
    <source>
        <dbReference type="SMART" id="SM00985"/>
    </source>
</evidence>
<dbReference type="InterPro" id="IPR000594">
    <property type="entry name" value="ThiF_NAD_FAD-bd"/>
</dbReference>
<dbReference type="InterPro" id="IPR019572">
    <property type="entry name" value="UBA_E1_SCCH"/>
</dbReference>
<gene>
    <name evidence="10" type="ORF">SLOPH_2185</name>
</gene>
<organism evidence="10 11">
    <name type="scientific">Spraguea lophii (strain 42_110)</name>
    <name type="common">Microsporidian parasite</name>
    <dbReference type="NCBI Taxonomy" id="1358809"/>
    <lineage>
        <taxon>Eukaryota</taxon>
        <taxon>Fungi</taxon>
        <taxon>Fungi incertae sedis</taxon>
        <taxon>Microsporidia</taxon>
        <taxon>Spragueidae</taxon>
        <taxon>Spraguea</taxon>
    </lineage>
</organism>
<keyword evidence="5 8" id="KW-0833">Ubl conjugation pathway</keyword>
<dbReference type="InterPro" id="IPR042302">
    <property type="entry name" value="E1_FCCH_sf"/>
</dbReference>
<sequence length="1007" mass="116209">MHKTMKIDESLYSRQLYVLGREAMEKMMESNILIIGMDGLGQEIAKNIALAGVNFLTLFDKSLVCMDDLATGFYFDEKSIGSRRDLCVEKNIKELNPYVRVNVLEELDDIKNYSLVILCNEDYNEQIKYNNICRENGVYFIGCQTRGFFSQVFCDFLEKFIILDPNGEEPSKGHIKNISKNGIVKLIDRHQLENGDIIEITSTEIKEYDSQKFRVKIINPIEIQLIAIKKDLSENNSFKFIEMVGGNYEQKILPQTIDFKKLEDIINNPCIIQSTENIETEKIIHNCFKLIAKYNKEKKPIEKKQYKEFIEFYKEEIGAIDENEIKEKEEIIRNFVLQYNYQIIPMVSVIGGFVAQEALKACSSKFTPLHQFLYFFSNIKVTEEIVDGNNDRYSQMYNLLGKNATEKILNSSVFVVGSGAIGCEHLKNLAMLGIGIKGKIFLTDMDSIEQSNLNRQFLFRREDVGKMKSEVAAREIMKINDKVTVEYFTQRVATETENIFSDKFFSQIDLVANALDNVNSRIYMDRRCIENRTPLFDSGTLGTKGNTQVIIPFLTESYSSSRDPPEKSIPLCTLRNFPHLIDHTIEWALSEFNAQFNKTILSIKEYLSKNEDNVDVLSDEIGSDIQEVIKKAPFTKNECIKAGVALFVKLFHTSIRNLISTFPPDHLTEEGTPFWEAPRVAPSPISFEYTDDLHLTFVESAANLYAQSFNVRDMNTSTDSLCTAVENIKTEDNIIVTINKDDVVKYLNEEVYFDNYETIDFDDLENSKKKLKPITVPEDQKIIDPDLLTIIEFEKDDDTNFHVNFIYAAANLRAMNYKIKTTDRLTVKGIAGRIVPAIATTTALVSGLATLEILKYIIEQKEYRNTFVNLALPFIGTSEPIEPLKNKINLENIFKESENYETKYKNIDTTNFTKEIEYTLWDRIELEDTSINKFIEYFLNKYNLETTMISTQGKVLYCSFYNKDKYKNNLTKSFKELIENTEDKMFIYVDVLFEPYVEEFIPIVIKL</sequence>
<dbReference type="SMART" id="SM00985">
    <property type="entry name" value="UBA_e1_C"/>
    <property type="match status" value="1"/>
</dbReference>
<feature type="active site" description="Glycyl thioester intermediate" evidence="7">
    <location>
        <position position="572"/>
    </location>
</feature>
<evidence type="ECO:0000256" key="5">
    <source>
        <dbReference type="ARBA" id="ARBA00022786"/>
    </source>
</evidence>
<dbReference type="Pfam" id="PF00899">
    <property type="entry name" value="ThiF"/>
    <property type="match status" value="2"/>
</dbReference>
<dbReference type="GO" id="GO:0004839">
    <property type="term" value="F:ubiquitin activating enzyme activity"/>
    <property type="evidence" value="ECO:0007669"/>
    <property type="project" value="UniProtKB-EC"/>
</dbReference>